<reference evidence="4" key="3">
    <citation type="submission" date="2025-04" db="UniProtKB">
        <authorList>
            <consortium name="RefSeq"/>
        </authorList>
    </citation>
    <scope>IDENTIFICATION</scope>
    <source>
        <strain evidence="4">CBS 781.70</strain>
    </source>
</reference>
<protein>
    <submittedName>
        <fullName evidence="2 4">Uncharacterized protein</fullName>
    </submittedName>
</protein>
<accession>A0A6G1G925</accession>
<name>A0A6G1G925_9PEZI</name>
<dbReference type="Proteomes" id="UP000504638">
    <property type="component" value="Unplaced"/>
</dbReference>
<proteinExistence type="predicted"/>
<reference evidence="2 4" key="1">
    <citation type="submission" date="2020-01" db="EMBL/GenBank/DDBJ databases">
        <authorList>
            <consortium name="DOE Joint Genome Institute"/>
            <person name="Haridas S."/>
            <person name="Albert R."/>
            <person name="Binder M."/>
            <person name="Bloem J."/>
            <person name="Labutti K."/>
            <person name="Salamov A."/>
            <person name="Andreopoulos B."/>
            <person name="Baker S.E."/>
            <person name="Barry K."/>
            <person name="Bills G."/>
            <person name="Bluhm B.H."/>
            <person name="Cannon C."/>
            <person name="Castanera R."/>
            <person name="Culley D.E."/>
            <person name="Daum C."/>
            <person name="Ezra D."/>
            <person name="Gonzalez J.B."/>
            <person name="Henrissat B."/>
            <person name="Kuo A."/>
            <person name="Liang C."/>
            <person name="Lipzen A."/>
            <person name="Lutzoni F."/>
            <person name="Magnuson J."/>
            <person name="Mondo S."/>
            <person name="Nolan M."/>
            <person name="Ohm R."/>
            <person name="Pangilinan J."/>
            <person name="Park H.-J."/>
            <person name="Ramirez L."/>
            <person name="Alfaro M."/>
            <person name="Sun H."/>
            <person name="Tritt A."/>
            <person name="Yoshinaga Y."/>
            <person name="Zwiers L.-H."/>
            <person name="Turgeon B.G."/>
            <person name="Goodwin S.B."/>
            <person name="Spatafora J.W."/>
            <person name="Crous P.W."/>
            <person name="Grigoriev I.V."/>
        </authorList>
    </citation>
    <scope>NUCLEOTIDE SEQUENCE</scope>
    <source>
        <strain evidence="2 4">CBS 781.70</strain>
    </source>
</reference>
<feature type="compositionally biased region" description="Pro residues" evidence="1">
    <location>
        <begin position="1"/>
        <end position="11"/>
    </location>
</feature>
<evidence type="ECO:0000313" key="2">
    <source>
        <dbReference type="EMBL" id="KAF1814605.1"/>
    </source>
</evidence>
<dbReference type="GeneID" id="54421717"/>
<evidence type="ECO:0000256" key="1">
    <source>
        <dbReference type="SAM" id="MobiDB-lite"/>
    </source>
</evidence>
<feature type="region of interest" description="Disordered" evidence="1">
    <location>
        <begin position="292"/>
        <end position="312"/>
    </location>
</feature>
<sequence length="334" mass="36350">MAAYPPLPPTNLPSHRPYSRLPDLMTHKPGGYTIQPFTSHDLPRAAPPSARVPLTPDSSSCSSPRSRRGSNEADDGVHMPPMSSGGPWFQGPPHAPFPPSLPSLPPMLDRSGAVPRHLVQQQRLSPLDTTSGYLVCRTSHSTLSLRDESESMSPASPSTSVHTSTTTSVRSSRKRGLPSECHPPRSKRKRPTDLDGPSPPCPGDDETDPDEPTSGEKKRLNEKQNRRELTDAIGGIQTTLLEQGVQFDIESLQNHNQRTSGLRFKKVETLTRAHKAIIQGSRLAEAIEGLKDQGDAKGGKGPSTLQRQASWMSEEHVDDLIRVMRSLAGKTPSD</sequence>
<dbReference type="EMBL" id="ML975153">
    <property type="protein sequence ID" value="KAF1814605.1"/>
    <property type="molecule type" value="Genomic_DNA"/>
</dbReference>
<feature type="compositionally biased region" description="Low complexity" evidence="1">
    <location>
        <begin position="151"/>
        <end position="170"/>
    </location>
</feature>
<dbReference type="RefSeq" id="XP_033536236.1">
    <property type="nucleotide sequence ID" value="XM_033681147.1"/>
</dbReference>
<evidence type="ECO:0000313" key="4">
    <source>
        <dbReference type="RefSeq" id="XP_033536236.1"/>
    </source>
</evidence>
<organism evidence="2">
    <name type="scientific">Eremomyces bilateralis CBS 781.70</name>
    <dbReference type="NCBI Taxonomy" id="1392243"/>
    <lineage>
        <taxon>Eukaryota</taxon>
        <taxon>Fungi</taxon>
        <taxon>Dikarya</taxon>
        <taxon>Ascomycota</taxon>
        <taxon>Pezizomycotina</taxon>
        <taxon>Dothideomycetes</taxon>
        <taxon>Dothideomycetes incertae sedis</taxon>
        <taxon>Eremomycetales</taxon>
        <taxon>Eremomycetaceae</taxon>
        <taxon>Eremomyces</taxon>
    </lineage>
</organism>
<dbReference type="AlphaFoldDB" id="A0A6G1G925"/>
<feature type="compositionally biased region" description="Acidic residues" evidence="1">
    <location>
        <begin position="203"/>
        <end position="213"/>
    </location>
</feature>
<reference evidence="4" key="2">
    <citation type="submission" date="2020-04" db="EMBL/GenBank/DDBJ databases">
        <authorList>
            <consortium name="NCBI Genome Project"/>
        </authorList>
    </citation>
    <scope>NUCLEOTIDE SEQUENCE</scope>
    <source>
        <strain evidence="4">CBS 781.70</strain>
    </source>
</reference>
<feature type="compositionally biased region" description="Pro residues" evidence="1">
    <location>
        <begin position="93"/>
        <end position="105"/>
    </location>
</feature>
<feature type="compositionally biased region" description="Basic and acidic residues" evidence="1">
    <location>
        <begin position="214"/>
        <end position="227"/>
    </location>
</feature>
<evidence type="ECO:0000313" key="3">
    <source>
        <dbReference type="Proteomes" id="UP000504638"/>
    </source>
</evidence>
<gene>
    <name evidence="2 4" type="ORF">P152DRAFT_472348</name>
</gene>
<keyword evidence="3" id="KW-1185">Reference proteome</keyword>
<feature type="region of interest" description="Disordered" evidence="1">
    <location>
        <begin position="1"/>
        <end position="125"/>
    </location>
</feature>
<feature type="region of interest" description="Disordered" evidence="1">
    <location>
        <begin position="143"/>
        <end position="227"/>
    </location>
</feature>